<dbReference type="CDD" id="cd02226">
    <property type="entry name" value="cupin_YdbB-like"/>
    <property type="match status" value="1"/>
</dbReference>
<dbReference type="InterPro" id="IPR014710">
    <property type="entry name" value="RmlC-like_jellyroll"/>
</dbReference>
<dbReference type="Gene3D" id="2.60.120.10">
    <property type="entry name" value="Jelly Rolls"/>
    <property type="match status" value="1"/>
</dbReference>
<dbReference type="AlphaFoldDB" id="A0A101EMI8"/>
<feature type="domain" description="Cupin type-2" evidence="1">
    <location>
        <begin position="41"/>
        <end position="91"/>
    </location>
</feature>
<reference evidence="3" key="1">
    <citation type="journal article" date="2015" name="MBio">
        <title>Genome-Resolved Metagenomic Analysis Reveals Roles for Candidate Phyla and Other Microbial Community Members in Biogeochemical Transformations in Oil Reservoirs.</title>
        <authorList>
            <person name="Hu P."/>
            <person name="Tom L."/>
            <person name="Singh A."/>
            <person name="Thomas B.C."/>
            <person name="Baker B.J."/>
            <person name="Piceno Y.M."/>
            <person name="Andersen G.L."/>
            <person name="Banfield J.F."/>
        </authorList>
    </citation>
    <scope>NUCLEOTIDE SEQUENCE [LARGE SCALE GENOMIC DNA]</scope>
</reference>
<dbReference type="SUPFAM" id="SSF51182">
    <property type="entry name" value="RmlC-like cupins"/>
    <property type="match status" value="1"/>
</dbReference>
<dbReference type="PATRIC" id="fig|172049.5.peg.1513"/>
<keyword evidence="2" id="KW-0413">Isomerase</keyword>
<evidence type="ECO:0000313" key="2">
    <source>
        <dbReference type="EMBL" id="KUK18013.1"/>
    </source>
</evidence>
<dbReference type="InterPro" id="IPR013096">
    <property type="entry name" value="Cupin_2"/>
</dbReference>
<dbReference type="EMBL" id="LGFD01000010">
    <property type="protein sequence ID" value="KUK18013.1"/>
    <property type="molecule type" value="Genomic_DNA"/>
</dbReference>
<accession>A0A101EMI8</accession>
<dbReference type="Proteomes" id="UP000053911">
    <property type="component" value="Unassembled WGS sequence"/>
</dbReference>
<dbReference type="Pfam" id="PF07883">
    <property type="entry name" value="Cupin_2"/>
    <property type="match status" value="1"/>
</dbReference>
<dbReference type="GO" id="GO:0016853">
    <property type="term" value="F:isomerase activity"/>
    <property type="evidence" value="ECO:0007669"/>
    <property type="project" value="UniProtKB-KW"/>
</dbReference>
<sequence>MIPKINLDNKLKEIEKSWSPIEVARVNEYVIRMALFKGEYHWHKHTNEDELFYVYRGNIVIQLRDFPDIVLHEGEMALVPRGVEHCPKALEPSYVLMFEPAVLKSKGD</sequence>
<evidence type="ECO:0000313" key="3">
    <source>
        <dbReference type="Proteomes" id="UP000053911"/>
    </source>
</evidence>
<proteinExistence type="predicted"/>
<dbReference type="PANTHER" id="PTHR36114:SF1">
    <property type="entry name" value="16.7 KDA PROTEIN IN WHIE LOCUS"/>
    <property type="match status" value="1"/>
</dbReference>
<comment type="caution">
    <text evidence="2">The sequence shown here is derived from an EMBL/GenBank/DDBJ whole genome shotgun (WGS) entry which is preliminary data.</text>
</comment>
<dbReference type="InterPro" id="IPR052044">
    <property type="entry name" value="PKS_Associated_Protein"/>
</dbReference>
<organism evidence="2 3">
    <name type="scientific">Thermococcus sibiricus</name>
    <dbReference type="NCBI Taxonomy" id="172049"/>
    <lineage>
        <taxon>Archaea</taxon>
        <taxon>Methanobacteriati</taxon>
        <taxon>Methanobacteriota</taxon>
        <taxon>Thermococci</taxon>
        <taxon>Thermococcales</taxon>
        <taxon>Thermococcaceae</taxon>
        <taxon>Thermococcus</taxon>
    </lineage>
</organism>
<dbReference type="RefSeq" id="WP_283217443.1">
    <property type="nucleotide sequence ID" value="NZ_LGFD01000010.1"/>
</dbReference>
<name>A0A101EMI8_9EURY</name>
<protein>
    <submittedName>
        <fullName evidence="2">Mannose-6-phosphate isomerase</fullName>
    </submittedName>
</protein>
<evidence type="ECO:0000259" key="1">
    <source>
        <dbReference type="Pfam" id="PF07883"/>
    </source>
</evidence>
<dbReference type="PANTHER" id="PTHR36114">
    <property type="entry name" value="16.7 KDA PROTEIN IN WHIE LOCUS"/>
    <property type="match status" value="1"/>
</dbReference>
<gene>
    <name evidence="2" type="ORF">XD54_0740</name>
</gene>
<dbReference type="InterPro" id="IPR011051">
    <property type="entry name" value="RmlC_Cupin_sf"/>
</dbReference>